<dbReference type="SMART" id="SM00757">
    <property type="entry name" value="CRA"/>
    <property type="match status" value="1"/>
</dbReference>
<dbReference type="SMART" id="SM00449">
    <property type="entry name" value="SPRY"/>
    <property type="match status" value="1"/>
</dbReference>
<dbReference type="InterPro" id="IPR013144">
    <property type="entry name" value="CRA_dom"/>
</dbReference>
<dbReference type="PROSITE" id="PS50897">
    <property type="entry name" value="CTLH"/>
    <property type="match status" value="1"/>
</dbReference>
<gene>
    <name evidence="3" type="ORF">BJ085DRAFT_13828</name>
</gene>
<dbReference type="PANTHER" id="PTHR12864">
    <property type="entry name" value="RAN BINDING PROTEIN 9-RELATED"/>
    <property type="match status" value="1"/>
</dbReference>
<keyword evidence="4" id="KW-1185">Reference proteome</keyword>
<organism evidence="3 4">
    <name type="scientific">Dimargaris cristalligena</name>
    <dbReference type="NCBI Taxonomy" id="215637"/>
    <lineage>
        <taxon>Eukaryota</taxon>
        <taxon>Fungi</taxon>
        <taxon>Fungi incertae sedis</taxon>
        <taxon>Zoopagomycota</taxon>
        <taxon>Kickxellomycotina</taxon>
        <taxon>Dimargaritomycetes</taxon>
        <taxon>Dimargaritales</taxon>
        <taxon>Dimargaritaceae</taxon>
        <taxon>Dimargaris</taxon>
    </lineage>
</organism>
<dbReference type="InterPro" id="IPR050618">
    <property type="entry name" value="Ubq-SigPath_Reg"/>
</dbReference>
<dbReference type="GO" id="GO:0030246">
    <property type="term" value="F:carbohydrate binding"/>
    <property type="evidence" value="ECO:0007669"/>
    <property type="project" value="UniProtKB-KW"/>
</dbReference>
<sequence length="502" mass="55410">MGSHPPSSSPLLDSLPAYLRQTPYARLLLRTPEAKRAPLLLPTEWSKKESTDTIALTVNNLQANYTGQGIRDSDAVSIRSNRPIPTQCGVYYYEVTIVNKGYDGFIGIGFSHGSVSTARLPGWEANSWGYHGDDGNCFSGSGSGRPYGPTFTSDDTIGCCINLFNHKVFFTKNGVRLYTAFHGVKGTLYPTVGMRTRDEKVLANFGARPFKFDIEQYFLDEKQRLWASIKSIPPPLDITNDLVLSYFIHHGYRHTARAFAQNVLGAPSHQPAPATTPAPLTRILVDLNEQDAEIKVRQRIAQLVLVGNIDGAIYLTQKHYPNVLANNEKVYFQLRCQKFIELIKRAGGPAGVDMLEDEGELDLDSESNGTNGLNGQSHPDGMDLADPRTPAQVLKEALRCGRRLQLDYGHDTRRQIHQTLVGVLSLLAYADPAHSPVATYLNESRRGQLAHTLNEEILVSQNKPRVPPLEVAIAQSQTVLDELLAQGSAPANLIQIERDLLA</sequence>
<proteinExistence type="predicted"/>
<dbReference type="Pfam" id="PF08513">
    <property type="entry name" value="LisH"/>
    <property type="match status" value="1"/>
</dbReference>
<dbReference type="SUPFAM" id="SSF49899">
    <property type="entry name" value="Concanavalin A-like lectins/glucanases"/>
    <property type="match status" value="1"/>
</dbReference>
<dbReference type="EMBL" id="ML002272">
    <property type="protein sequence ID" value="RKP39421.1"/>
    <property type="molecule type" value="Genomic_DNA"/>
</dbReference>
<dbReference type="InterPro" id="IPR006594">
    <property type="entry name" value="LisH"/>
</dbReference>
<dbReference type="Gene3D" id="2.60.120.920">
    <property type="match status" value="1"/>
</dbReference>
<dbReference type="Pfam" id="PF00622">
    <property type="entry name" value="SPRY"/>
    <property type="match status" value="1"/>
</dbReference>
<evidence type="ECO:0000259" key="2">
    <source>
        <dbReference type="PROSITE" id="PS50897"/>
    </source>
</evidence>
<dbReference type="InterPro" id="IPR013320">
    <property type="entry name" value="ConA-like_dom_sf"/>
</dbReference>
<dbReference type="Proteomes" id="UP000268162">
    <property type="component" value="Unassembled WGS sequence"/>
</dbReference>
<dbReference type="AlphaFoldDB" id="A0A4Q0A1S6"/>
<dbReference type="SMART" id="SM00668">
    <property type="entry name" value="CTLH"/>
    <property type="match status" value="1"/>
</dbReference>
<feature type="domain" description="CTLH" evidence="2">
    <location>
        <begin position="293"/>
        <end position="350"/>
    </location>
</feature>
<dbReference type="STRING" id="215637.A0A4Q0A1S6"/>
<dbReference type="InterPro" id="IPR003877">
    <property type="entry name" value="SPRY_dom"/>
</dbReference>
<evidence type="ECO:0000313" key="3">
    <source>
        <dbReference type="EMBL" id="RKP39421.1"/>
    </source>
</evidence>
<protein>
    <submittedName>
        <fullName evidence="3">Concanavalin A-like lectin/glucanase domain-containing protein</fullName>
    </submittedName>
</protein>
<keyword evidence="3" id="KW-0430">Lectin</keyword>
<accession>A0A4Q0A1S6</accession>
<name>A0A4Q0A1S6_9FUNG</name>
<dbReference type="InterPro" id="IPR001870">
    <property type="entry name" value="B30.2/SPRY"/>
</dbReference>
<dbReference type="PROSITE" id="PS50188">
    <property type="entry name" value="B302_SPRY"/>
    <property type="match status" value="1"/>
</dbReference>
<dbReference type="InterPro" id="IPR035782">
    <property type="entry name" value="SPRY_RanBP9/10"/>
</dbReference>
<evidence type="ECO:0000259" key="1">
    <source>
        <dbReference type="PROSITE" id="PS50188"/>
    </source>
</evidence>
<feature type="domain" description="B30.2/SPRY" evidence="1">
    <location>
        <begin position="23"/>
        <end position="210"/>
    </location>
</feature>
<dbReference type="InterPro" id="IPR043136">
    <property type="entry name" value="B30.2/SPRY_sf"/>
</dbReference>
<dbReference type="CDD" id="cd12909">
    <property type="entry name" value="SPRY_RanBP9_10"/>
    <property type="match status" value="1"/>
</dbReference>
<reference evidence="4" key="1">
    <citation type="journal article" date="2018" name="Nat. Microbiol.">
        <title>Leveraging single-cell genomics to expand the fungal tree of life.</title>
        <authorList>
            <person name="Ahrendt S.R."/>
            <person name="Quandt C.A."/>
            <person name="Ciobanu D."/>
            <person name="Clum A."/>
            <person name="Salamov A."/>
            <person name="Andreopoulos B."/>
            <person name="Cheng J.F."/>
            <person name="Woyke T."/>
            <person name="Pelin A."/>
            <person name="Henrissat B."/>
            <person name="Reynolds N.K."/>
            <person name="Benny G.L."/>
            <person name="Smith M.E."/>
            <person name="James T.Y."/>
            <person name="Grigoriev I.V."/>
        </authorList>
    </citation>
    <scope>NUCLEOTIDE SEQUENCE [LARGE SCALE GENOMIC DNA]</scope>
    <source>
        <strain evidence="4">RSA 468</strain>
    </source>
</reference>
<evidence type="ECO:0000313" key="4">
    <source>
        <dbReference type="Proteomes" id="UP000268162"/>
    </source>
</evidence>
<dbReference type="InterPro" id="IPR024964">
    <property type="entry name" value="CTLH/CRA"/>
</dbReference>
<dbReference type="InterPro" id="IPR006595">
    <property type="entry name" value="CTLH_C"/>
</dbReference>
<dbReference type="Pfam" id="PF10607">
    <property type="entry name" value="CTLH"/>
    <property type="match status" value="1"/>
</dbReference>